<dbReference type="GO" id="GO:0010073">
    <property type="term" value="P:meristem maintenance"/>
    <property type="evidence" value="ECO:0007669"/>
    <property type="project" value="InterPro"/>
</dbReference>
<dbReference type="InterPro" id="IPR019557">
    <property type="entry name" value="AminoTfrase-like_pln_mobile"/>
</dbReference>
<dbReference type="PANTHER" id="PTHR46033:SF8">
    <property type="entry name" value="PROTEIN MAINTENANCE OF MERISTEMS-LIKE"/>
    <property type="match status" value="1"/>
</dbReference>
<evidence type="ECO:0000313" key="3">
    <source>
        <dbReference type="Proteomes" id="UP000289738"/>
    </source>
</evidence>
<dbReference type="InterPro" id="IPR044824">
    <property type="entry name" value="MAIN-like"/>
</dbReference>
<evidence type="ECO:0000259" key="1">
    <source>
        <dbReference type="Pfam" id="PF10536"/>
    </source>
</evidence>
<accession>A0A444XCB9</accession>
<feature type="domain" description="Aminotransferase-like plant mobile" evidence="1">
    <location>
        <begin position="10"/>
        <end position="45"/>
    </location>
</feature>
<gene>
    <name evidence="2" type="ORF">Ahy_B09g094854</name>
</gene>
<proteinExistence type="predicted"/>
<dbReference type="Pfam" id="PF10536">
    <property type="entry name" value="PMD"/>
    <property type="match status" value="1"/>
</dbReference>
<organism evidence="2 3">
    <name type="scientific">Arachis hypogaea</name>
    <name type="common">Peanut</name>
    <dbReference type="NCBI Taxonomy" id="3818"/>
    <lineage>
        <taxon>Eukaryota</taxon>
        <taxon>Viridiplantae</taxon>
        <taxon>Streptophyta</taxon>
        <taxon>Embryophyta</taxon>
        <taxon>Tracheophyta</taxon>
        <taxon>Spermatophyta</taxon>
        <taxon>Magnoliopsida</taxon>
        <taxon>eudicotyledons</taxon>
        <taxon>Gunneridae</taxon>
        <taxon>Pentapetalae</taxon>
        <taxon>rosids</taxon>
        <taxon>fabids</taxon>
        <taxon>Fabales</taxon>
        <taxon>Fabaceae</taxon>
        <taxon>Papilionoideae</taxon>
        <taxon>50 kb inversion clade</taxon>
        <taxon>dalbergioids sensu lato</taxon>
        <taxon>Dalbergieae</taxon>
        <taxon>Pterocarpus clade</taxon>
        <taxon>Arachis</taxon>
    </lineage>
</organism>
<sequence length="72" mass="8740">MLEPYLRRAGFYYASLIKRFEYDNPMISALVERWRLETHTFHLPWVGLPIDSEPVSGTLRSWSKFHQRDIWQ</sequence>
<dbReference type="PANTHER" id="PTHR46033">
    <property type="entry name" value="PROTEIN MAIN-LIKE 2"/>
    <property type="match status" value="1"/>
</dbReference>
<dbReference type="Proteomes" id="UP000289738">
    <property type="component" value="Chromosome B09"/>
</dbReference>
<keyword evidence="3" id="KW-1185">Reference proteome</keyword>
<protein>
    <recommendedName>
        <fullName evidence="1">Aminotransferase-like plant mobile domain-containing protein</fullName>
    </recommendedName>
</protein>
<dbReference type="AlphaFoldDB" id="A0A444XCB9"/>
<comment type="caution">
    <text evidence="2">The sequence shown here is derived from an EMBL/GenBank/DDBJ whole genome shotgun (WGS) entry which is preliminary data.</text>
</comment>
<evidence type="ECO:0000313" key="2">
    <source>
        <dbReference type="EMBL" id="RYQ87346.1"/>
    </source>
</evidence>
<reference evidence="2 3" key="1">
    <citation type="submission" date="2019-01" db="EMBL/GenBank/DDBJ databases">
        <title>Sequencing of cultivated peanut Arachis hypogaea provides insights into genome evolution and oil improvement.</title>
        <authorList>
            <person name="Chen X."/>
        </authorList>
    </citation>
    <scope>NUCLEOTIDE SEQUENCE [LARGE SCALE GENOMIC DNA]</scope>
    <source>
        <strain evidence="3">cv. Fuhuasheng</strain>
        <tissue evidence="2">Leaves</tissue>
    </source>
</reference>
<dbReference type="EMBL" id="SDMP01000019">
    <property type="protein sequence ID" value="RYQ87346.1"/>
    <property type="molecule type" value="Genomic_DNA"/>
</dbReference>
<name>A0A444XCB9_ARAHY</name>